<dbReference type="Pfam" id="PF14907">
    <property type="entry name" value="NTP_transf_5"/>
    <property type="match status" value="1"/>
</dbReference>
<proteinExistence type="predicted"/>
<protein>
    <recommendedName>
        <fullName evidence="3">Nucleotidyltransferase family protein</fullName>
    </recommendedName>
</protein>
<evidence type="ECO:0000313" key="2">
    <source>
        <dbReference type="Proteomes" id="UP000289792"/>
    </source>
</evidence>
<dbReference type="InterPro" id="IPR039498">
    <property type="entry name" value="NTP_transf_5"/>
</dbReference>
<sequence length="347" mass="40100">MEKSSTYQTLQWIAEILSFKNNEAQLTSKIRATKLNWEHIVIIASQHLMLPALYCQLKAKNLLPYIPTDLDEYLEELTAINRNRNEKLLKEARAISEVLNHAQIDHVFIKGIALIAGGTFKDIGERMIGDIDILIAPSQIDEAFNLLEHKGYTENVSFNYETKNYRHLARQIDPNKLGAIELHSEVLVHKYRALLDPNVLLKNKQKIDGINVASTEDSIRIAIFTTQINDNAHFFGYIKLKTIYDCLALGLQDNVELQQVLSNIKQSQSFLKLSSIFFSELQPFKTSSYSRLLKTYFCFKTKHPRLGWLTQKTLTFITAFLERLKLLMVNKSYRTHILKNKISIRKR</sequence>
<dbReference type="RefSeq" id="WP_129017944.1">
    <property type="nucleotide sequence ID" value="NZ_SDDZ01000008.1"/>
</dbReference>
<dbReference type="Proteomes" id="UP000289792">
    <property type="component" value="Unassembled WGS sequence"/>
</dbReference>
<dbReference type="EMBL" id="SDDZ01000008">
    <property type="protein sequence ID" value="RXJ46014.1"/>
    <property type="molecule type" value="Genomic_DNA"/>
</dbReference>
<accession>A0A4Q0XG03</accession>
<comment type="caution">
    <text evidence="1">The sequence shown here is derived from an EMBL/GenBank/DDBJ whole genome shotgun (WGS) entry which is preliminary data.</text>
</comment>
<gene>
    <name evidence="1" type="ORF">ESZ48_13045</name>
</gene>
<reference evidence="1 2" key="1">
    <citation type="submission" date="2019-01" db="EMBL/GenBank/DDBJ databases">
        <title>Genome sequence of the Antarctic species Gelidibacter gilvus ACAM 158(T).</title>
        <authorList>
            <person name="Bowman J.P."/>
        </authorList>
    </citation>
    <scope>NUCLEOTIDE SEQUENCE [LARGE SCALE GENOMIC DNA]</scope>
    <source>
        <strain evidence="1 2">IC158</strain>
    </source>
</reference>
<keyword evidence="2" id="KW-1185">Reference proteome</keyword>
<dbReference type="AlphaFoldDB" id="A0A4Q0XG03"/>
<dbReference type="Gene3D" id="3.30.460.40">
    <property type="match status" value="1"/>
</dbReference>
<evidence type="ECO:0008006" key="3">
    <source>
        <dbReference type="Google" id="ProtNLM"/>
    </source>
</evidence>
<organism evidence="1 2">
    <name type="scientific">Gelidibacter gilvus</name>
    <dbReference type="NCBI Taxonomy" id="59602"/>
    <lineage>
        <taxon>Bacteria</taxon>
        <taxon>Pseudomonadati</taxon>
        <taxon>Bacteroidota</taxon>
        <taxon>Flavobacteriia</taxon>
        <taxon>Flavobacteriales</taxon>
        <taxon>Flavobacteriaceae</taxon>
        <taxon>Gelidibacter</taxon>
    </lineage>
</organism>
<evidence type="ECO:0000313" key="1">
    <source>
        <dbReference type="EMBL" id="RXJ46014.1"/>
    </source>
</evidence>
<name>A0A4Q0XG03_9FLAO</name>
<dbReference type="OrthoDB" id="1117814at2"/>